<feature type="domain" description="NAD-dependent epimerase/dehydratase" evidence="2">
    <location>
        <begin position="7"/>
        <end position="257"/>
    </location>
</feature>
<dbReference type="PANTHER" id="PTHR43574">
    <property type="entry name" value="EPIMERASE-RELATED"/>
    <property type="match status" value="1"/>
</dbReference>
<evidence type="ECO:0000256" key="1">
    <source>
        <dbReference type="ARBA" id="ARBA00023027"/>
    </source>
</evidence>
<dbReference type="EMBL" id="FTPP01000001">
    <property type="protein sequence ID" value="SIT77716.1"/>
    <property type="molecule type" value="Genomic_DNA"/>
</dbReference>
<reference evidence="4" key="1">
    <citation type="submission" date="2017-01" db="EMBL/GenBank/DDBJ databases">
        <authorList>
            <person name="Varghese N."/>
            <person name="Submissions S."/>
        </authorList>
    </citation>
    <scope>NUCLEOTIDE SEQUENCE [LARGE SCALE GENOMIC DNA]</scope>
    <source>
        <strain evidence="4">LP100</strain>
    </source>
</reference>
<gene>
    <name evidence="3" type="ORF">SAMN05444128_0529</name>
</gene>
<dbReference type="Pfam" id="PF01370">
    <property type="entry name" value="Epimerase"/>
    <property type="match status" value="1"/>
</dbReference>
<evidence type="ECO:0000313" key="3">
    <source>
        <dbReference type="EMBL" id="SIT77716.1"/>
    </source>
</evidence>
<protein>
    <submittedName>
        <fullName evidence="3">UDP-glucuronate 4-epimerase</fullName>
    </submittedName>
</protein>
<sequence>MKKKQKVLVTGSAGFIGHHVVMALQEAQSEVVGLDIINDYYDPILKYNRLNEQGFDKSLIEYGTCISSAKTPSCQFVLLDLTDKVALEKLFQEQQFDLVVHLAAQAGVLYSLENPMAYVESNLVGFSNMLEACRQHPVKHFLFASSSSVYGQNVEIPFATHHRTDHPISFYAATKKANEVMAHSYAHLYGIPTTGMRFFTVYGPWGRPDMACYQFARCIAEGHTIRLYNQGNMWRDFTYIDDVVAAVMKLLTRAPKITKKKRATEAPFRLYNIGNNQPVQLLEMVALLERGLRKKANIDLLPMQPGDVPVTYADVESLVTATGYRPRTTLEVGIGKFLYWFEAYYTALPIEKAA</sequence>
<evidence type="ECO:0000313" key="4">
    <source>
        <dbReference type="Proteomes" id="UP000187181"/>
    </source>
</evidence>
<dbReference type="OrthoDB" id="9810015at2"/>
<dbReference type="SUPFAM" id="SSF51735">
    <property type="entry name" value="NAD(P)-binding Rossmann-fold domains"/>
    <property type="match status" value="1"/>
</dbReference>
<organism evidence="3 4">
    <name type="scientific">Pontibacter indicus</name>
    <dbReference type="NCBI Taxonomy" id="1317125"/>
    <lineage>
        <taxon>Bacteria</taxon>
        <taxon>Pseudomonadati</taxon>
        <taxon>Bacteroidota</taxon>
        <taxon>Cytophagia</taxon>
        <taxon>Cytophagales</taxon>
        <taxon>Hymenobacteraceae</taxon>
        <taxon>Pontibacter</taxon>
    </lineage>
</organism>
<keyword evidence="4" id="KW-1185">Reference proteome</keyword>
<dbReference type="Proteomes" id="UP000187181">
    <property type="component" value="Unassembled WGS sequence"/>
</dbReference>
<dbReference type="STRING" id="1317125.SAMN05444128_0529"/>
<dbReference type="PRINTS" id="PR01713">
    <property type="entry name" value="NUCEPIMERASE"/>
</dbReference>
<keyword evidence="1" id="KW-0520">NAD</keyword>
<dbReference type="InterPro" id="IPR036291">
    <property type="entry name" value="NAD(P)-bd_dom_sf"/>
</dbReference>
<dbReference type="AlphaFoldDB" id="A0A1R3WJW4"/>
<dbReference type="InterPro" id="IPR001509">
    <property type="entry name" value="Epimerase_deHydtase"/>
</dbReference>
<proteinExistence type="predicted"/>
<accession>A0A1R3WJW4</accession>
<evidence type="ECO:0000259" key="2">
    <source>
        <dbReference type="Pfam" id="PF01370"/>
    </source>
</evidence>
<dbReference type="RefSeq" id="WP_076665942.1">
    <property type="nucleotide sequence ID" value="NZ_FTPP01000001.1"/>
</dbReference>
<name>A0A1R3WJW4_9BACT</name>
<dbReference type="Gene3D" id="3.40.50.720">
    <property type="entry name" value="NAD(P)-binding Rossmann-like Domain"/>
    <property type="match status" value="1"/>
</dbReference>